<dbReference type="Proteomes" id="UP000198211">
    <property type="component" value="Unassembled WGS sequence"/>
</dbReference>
<reference evidence="5" key="1">
    <citation type="submission" date="2017-03" db="EMBL/GenBank/DDBJ databases">
        <title>Phytopthora megakarya and P. palmivora, two closely related causual agents of cacao black pod achieved similar genome size and gene model numbers by different mechanisms.</title>
        <authorList>
            <person name="Ali S."/>
            <person name="Shao J."/>
            <person name="Larry D.J."/>
            <person name="Kronmiller B."/>
            <person name="Shen D."/>
            <person name="Strem M.D."/>
            <person name="Melnick R.L."/>
            <person name="Guiltinan M.J."/>
            <person name="Tyler B.M."/>
            <person name="Meinhardt L.W."/>
            <person name="Bailey B.A."/>
        </authorList>
    </citation>
    <scope>NUCLEOTIDE SEQUENCE [LARGE SCALE GENOMIC DNA]</scope>
    <source>
        <strain evidence="5">zdho120</strain>
    </source>
</reference>
<dbReference type="InterPro" id="IPR001878">
    <property type="entry name" value="Znf_CCHC"/>
</dbReference>
<evidence type="ECO:0000259" key="3">
    <source>
        <dbReference type="PROSITE" id="PS50158"/>
    </source>
</evidence>
<keyword evidence="5" id="KW-1185">Reference proteome</keyword>
<evidence type="ECO:0000256" key="1">
    <source>
        <dbReference type="PROSITE-ProRule" id="PRU00047"/>
    </source>
</evidence>
<dbReference type="GO" id="GO:0003676">
    <property type="term" value="F:nucleic acid binding"/>
    <property type="evidence" value="ECO:0007669"/>
    <property type="project" value="InterPro"/>
</dbReference>
<protein>
    <recommendedName>
        <fullName evidence="3">CCHC-type domain-containing protein</fullName>
    </recommendedName>
</protein>
<dbReference type="EMBL" id="NBNE01021540">
    <property type="protein sequence ID" value="OWY90916.1"/>
    <property type="molecule type" value="Genomic_DNA"/>
</dbReference>
<dbReference type="OrthoDB" id="93064at2759"/>
<comment type="caution">
    <text evidence="4">The sequence shown here is derived from an EMBL/GenBank/DDBJ whole genome shotgun (WGS) entry which is preliminary data.</text>
</comment>
<dbReference type="Gene3D" id="4.10.60.10">
    <property type="entry name" value="Zinc finger, CCHC-type"/>
    <property type="match status" value="1"/>
</dbReference>
<accession>A0A225UE87</accession>
<organism evidence="4 5">
    <name type="scientific">Phytophthora megakarya</name>
    <dbReference type="NCBI Taxonomy" id="4795"/>
    <lineage>
        <taxon>Eukaryota</taxon>
        <taxon>Sar</taxon>
        <taxon>Stramenopiles</taxon>
        <taxon>Oomycota</taxon>
        <taxon>Peronosporomycetes</taxon>
        <taxon>Peronosporales</taxon>
        <taxon>Peronosporaceae</taxon>
        <taxon>Phytophthora</taxon>
    </lineage>
</organism>
<evidence type="ECO:0000313" key="5">
    <source>
        <dbReference type="Proteomes" id="UP000198211"/>
    </source>
</evidence>
<feature type="compositionally biased region" description="Pro residues" evidence="2">
    <location>
        <begin position="202"/>
        <end position="211"/>
    </location>
</feature>
<dbReference type="GO" id="GO:0008270">
    <property type="term" value="F:zinc ion binding"/>
    <property type="evidence" value="ECO:0007669"/>
    <property type="project" value="UniProtKB-KW"/>
</dbReference>
<dbReference type="SUPFAM" id="SSF57756">
    <property type="entry name" value="Retrovirus zinc finger-like domains"/>
    <property type="match status" value="1"/>
</dbReference>
<evidence type="ECO:0000313" key="4">
    <source>
        <dbReference type="EMBL" id="OWY90916.1"/>
    </source>
</evidence>
<dbReference type="PROSITE" id="PS50158">
    <property type="entry name" value="ZF_CCHC"/>
    <property type="match status" value="1"/>
</dbReference>
<proteinExistence type="predicted"/>
<feature type="region of interest" description="Disordered" evidence="2">
    <location>
        <begin position="197"/>
        <end position="220"/>
    </location>
</feature>
<keyword evidence="1" id="KW-0863">Zinc-finger</keyword>
<name>A0A225UE87_9STRA</name>
<sequence>MLRTLSQTEQHGVALGFIMREQREVASAKPVSPGETPRKEYLKLRVSNYMDREGETLLRWLVELDTAVMARRLVDPLAKVAFAMSCLDGRARSYVLQHVRVLQGGAQTPQNEFRSRAEFLDLQQGMHDVYAYALRARYLISNVVTDPMDEATKVVTFMKGLRDGPVKSYLFREYPSTLEVAITFAMQEEFSLKQAKLHANVPRPPRPPPKTEGPEPMDHSYASAVGQQQMKGNNVRCFWCGNMGHYARECTAPVHSSQGQRGDTGYRHGQTKKTARTSWRGLMDFEEKHVPRSQLEVRLATGAIVKTEKR</sequence>
<feature type="region of interest" description="Disordered" evidence="2">
    <location>
        <begin position="255"/>
        <end position="275"/>
    </location>
</feature>
<gene>
    <name evidence="4" type="ORF">PHMEG_00040727</name>
</gene>
<dbReference type="Pfam" id="PF00098">
    <property type="entry name" value="zf-CCHC"/>
    <property type="match status" value="1"/>
</dbReference>
<dbReference type="AlphaFoldDB" id="A0A225UE87"/>
<keyword evidence="1" id="KW-0479">Metal-binding</keyword>
<keyword evidence="1" id="KW-0862">Zinc</keyword>
<evidence type="ECO:0000256" key="2">
    <source>
        <dbReference type="SAM" id="MobiDB-lite"/>
    </source>
</evidence>
<dbReference type="InterPro" id="IPR036875">
    <property type="entry name" value="Znf_CCHC_sf"/>
</dbReference>
<feature type="domain" description="CCHC-type" evidence="3">
    <location>
        <begin position="236"/>
        <end position="250"/>
    </location>
</feature>
<dbReference type="SMART" id="SM00343">
    <property type="entry name" value="ZnF_C2HC"/>
    <property type="match status" value="1"/>
</dbReference>